<evidence type="ECO:0000256" key="2">
    <source>
        <dbReference type="ARBA" id="ARBA00023125"/>
    </source>
</evidence>
<gene>
    <name evidence="6" type="ORF">S1361_20920</name>
</gene>
<keyword evidence="7" id="KW-1185">Reference proteome</keyword>
<dbReference type="PROSITE" id="PS50987">
    <property type="entry name" value="HTH_ARSR_2"/>
    <property type="match status" value="1"/>
</dbReference>
<dbReference type="CDD" id="cd00090">
    <property type="entry name" value="HTH_ARSR"/>
    <property type="match status" value="1"/>
</dbReference>
<sequence>MPVTAVTDLTRPTADTIDPDSTGPDSTEPGTTVDVMPADRLARVLGTLANPHRLGVVAALARRRNYVSRLARELGISRALLQAHLRRLEAAGLVTGQLEISSDGKAMKFYEVTPFALHLTPQSIADALSPLTIHAHVPEDGEKGSPQ</sequence>
<evidence type="ECO:0000259" key="5">
    <source>
        <dbReference type="PROSITE" id="PS50987"/>
    </source>
</evidence>
<dbReference type="Proteomes" id="UP000663908">
    <property type="component" value="Chromosome"/>
</dbReference>
<feature type="region of interest" description="Disordered" evidence="4">
    <location>
        <begin position="1"/>
        <end position="33"/>
    </location>
</feature>
<dbReference type="SUPFAM" id="SSF46785">
    <property type="entry name" value="Winged helix' DNA-binding domain"/>
    <property type="match status" value="1"/>
</dbReference>
<protein>
    <submittedName>
        <fullName evidence="6">Bacterial regulatory protein, arsR family</fullName>
    </submittedName>
</protein>
<dbReference type="InterPro" id="IPR001845">
    <property type="entry name" value="HTH_ArsR_DNA-bd_dom"/>
</dbReference>
<evidence type="ECO:0000256" key="4">
    <source>
        <dbReference type="SAM" id="MobiDB-lite"/>
    </source>
</evidence>
<feature type="domain" description="HTH arsR-type" evidence="5">
    <location>
        <begin position="33"/>
        <end position="127"/>
    </location>
</feature>
<proteinExistence type="predicted"/>
<keyword evidence="1" id="KW-0805">Transcription regulation</keyword>
<evidence type="ECO:0000313" key="6">
    <source>
        <dbReference type="EMBL" id="QTD99812.1"/>
    </source>
</evidence>
<name>A0ABX7TSU7_STRCY</name>
<dbReference type="SMART" id="SM00418">
    <property type="entry name" value="HTH_ARSR"/>
    <property type="match status" value="1"/>
</dbReference>
<dbReference type="PANTHER" id="PTHR43132">
    <property type="entry name" value="ARSENICAL RESISTANCE OPERON REPRESSOR ARSR-RELATED"/>
    <property type="match status" value="1"/>
</dbReference>
<organism evidence="6 7">
    <name type="scientific">Streptomyces cyanogenus</name>
    <dbReference type="NCBI Taxonomy" id="80860"/>
    <lineage>
        <taxon>Bacteria</taxon>
        <taxon>Bacillati</taxon>
        <taxon>Actinomycetota</taxon>
        <taxon>Actinomycetes</taxon>
        <taxon>Kitasatosporales</taxon>
        <taxon>Streptomycetaceae</taxon>
        <taxon>Streptomyces</taxon>
    </lineage>
</organism>
<dbReference type="Gene3D" id="1.10.10.10">
    <property type="entry name" value="Winged helix-like DNA-binding domain superfamily/Winged helix DNA-binding domain"/>
    <property type="match status" value="1"/>
</dbReference>
<reference evidence="6 7" key="1">
    <citation type="submission" date="2021-03" db="EMBL/GenBank/DDBJ databases">
        <title>Complete genome sequence of Streptomyces cyanogenus S136, producer of anticancer angucycline landomycin A.</title>
        <authorList>
            <person name="Hrab P."/>
            <person name="Ruckert C."/>
            <person name="Busche T."/>
            <person name="Ostash I."/>
            <person name="Kalinowski J."/>
            <person name="Fedorenko V."/>
            <person name="Yushchuk O."/>
            <person name="Ostash B."/>
        </authorList>
    </citation>
    <scope>NUCLEOTIDE SEQUENCE [LARGE SCALE GENOMIC DNA]</scope>
    <source>
        <strain evidence="6 7">S136</strain>
    </source>
</reference>
<dbReference type="EMBL" id="CP071839">
    <property type="protein sequence ID" value="QTD99812.1"/>
    <property type="molecule type" value="Genomic_DNA"/>
</dbReference>
<accession>A0ABX7TSU7</accession>
<keyword evidence="3" id="KW-0804">Transcription</keyword>
<evidence type="ECO:0000256" key="1">
    <source>
        <dbReference type="ARBA" id="ARBA00023015"/>
    </source>
</evidence>
<dbReference type="PANTHER" id="PTHR43132:SF2">
    <property type="entry name" value="ARSENICAL RESISTANCE OPERON REPRESSOR ARSR-RELATED"/>
    <property type="match status" value="1"/>
</dbReference>
<dbReference type="InterPro" id="IPR051011">
    <property type="entry name" value="Metal_resp_trans_reg"/>
</dbReference>
<evidence type="ECO:0000256" key="3">
    <source>
        <dbReference type="ARBA" id="ARBA00023163"/>
    </source>
</evidence>
<dbReference type="InterPro" id="IPR036390">
    <property type="entry name" value="WH_DNA-bd_sf"/>
</dbReference>
<keyword evidence="2" id="KW-0238">DNA-binding</keyword>
<evidence type="ECO:0000313" key="7">
    <source>
        <dbReference type="Proteomes" id="UP000663908"/>
    </source>
</evidence>
<dbReference type="Pfam" id="PF01022">
    <property type="entry name" value="HTH_5"/>
    <property type="match status" value="1"/>
</dbReference>
<dbReference type="InterPro" id="IPR036388">
    <property type="entry name" value="WH-like_DNA-bd_sf"/>
</dbReference>
<dbReference type="InterPro" id="IPR011991">
    <property type="entry name" value="ArsR-like_HTH"/>
</dbReference>